<name>A0A0E9R5S3_ANGAN</name>
<protein>
    <submittedName>
        <fullName evidence="1">Uncharacterized protein</fullName>
    </submittedName>
</protein>
<reference evidence="1" key="1">
    <citation type="submission" date="2014-11" db="EMBL/GenBank/DDBJ databases">
        <authorList>
            <person name="Amaro Gonzalez C."/>
        </authorList>
    </citation>
    <scope>NUCLEOTIDE SEQUENCE</scope>
</reference>
<reference evidence="1" key="2">
    <citation type="journal article" date="2015" name="Fish Shellfish Immunol.">
        <title>Early steps in the European eel (Anguilla anguilla)-Vibrio vulnificus interaction in the gills: Role of the RtxA13 toxin.</title>
        <authorList>
            <person name="Callol A."/>
            <person name="Pajuelo D."/>
            <person name="Ebbesson L."/>
            <person name="Teles M."/>
            <person name="MacKenzie S."/>
            <person name="Amaro C."/>
        </authorList>
    </citation>
    <scope>NUCLEOTIDE SEQUENCE</scope>
</reference>
<evidence type="ECO:0000313" key="1">
    <source>
        <dbReference type="EMBL" id="JAH24501.1"/>
    </source>
</evidence>
<sequence>MMGSPGYL</sequence>
<dbReference type="EMBL" id="GBXM01084076">
    <property type="protein sequence ID" value="JAH24501.1"/>
    <property type="molecule type" value="Transcribed_RNA"/>
</dbReference>
<proteinExistence type="predicted"/>
<organism evidence="1">
    <name type="scientific">Anguilla anguilla</name>
    <name type="common">European freshwater eel</name>
    <name type="synonym">Muraena anguilla</name>
    <dbReference type="NCBI Taxonomy" id="7936"/>
    <lineage>
        <taxon>Eukaryota</taxon>
        <taxon>Metazoa</taxon>
        <taxon>Chordata</taxon>
        <taxon>Craniata</taxon>
        <taxon>Vertebrata</taxon>
        <taxon>Euteleostomi</taxon>
        <taxon>Actinopterygii</taxon>
        <taxon>Neopterygii</taxon>
        <taxon>Teleostei</taxon>
        <taxon>Anguilliformes</taxon>
        <taxon>Anguillidae</taxon>
        <taxon>Anguilla</taxon>
    </lineage>
</organism>
<accession>A0A0E9R5S3</accession>